<organism evidence="2 3">
    <name type="scientific">Thalassiosira pseudonana</name>
    <name type="common">Marine diatom</name>
    <name type="synonym">Cyclotella nana</name>
    <dbReference type="NCBI Taxonomy" id="35128"/>
    <lineage>
        <taxon>Eukaryota</taxon>
        <taxon>Sar</taxon>
        <taxon>Stramenopiles</taxon>
        <taxon>Ochrophyta</taxon>
        <taxon>Bacillariophyta</taxon>
        <taxon>Coscinodiscophyceae</taxon>
        <taxon>Thalassiosirophycidae</taxon>
        <taxon>Thalassiosirales</taxon>
        <taxon>Thalassiosiraceae</taxon>
        <taxon>Thalassiosira</taxon>
    </lineage>
</organism>
<accession>B8CAJ2</accession>
<feature type="region of interest" description="Disordered" evidence="1">
    <location>
        <begin position="626"/>
        <end position="647"/>
    </location>
</feature>
<name>B8CAJ2_THAPS</name>
<dbReference type="GeneID" id="7447984"/>
<dbReference type="AlphaFoldDB" id="B8CAJ2"/>
<protein>
    <submittedName>
        <fullName evidence="2">Uncharacterized protein</fullName>
    </submittedName>
</protein>
<feature type="compositionally biased region" description="Basic residues" evidence="1">
    <location>
        <begin position="337"/>
        <end position="349"/>
    </location>
</feature>
<proteinExistence type="predicted"/>
<feature type="region of interest" description="Disordered" evidence="1">
    <location>
        <begin position="275"/>
        <end position="349"/>
    </location>
</feature>
<keyword evidence="3" id="KW-1185">Reference proteome</keyword>
<feature type="compositionally biased region" description="Basic and acidic residues" evidence="1">
    <location>
        <begin position="388"/>
        <end position="405"/>
    </location>
</feature>
<feature type="region of interest" description="Disordered" evidence="1">
    <location>
        <begin position="454"/>
        <end position="483"/>
    </location>
</feature>
<evidence type="ECO:0000256" key="1">
    <source>
        <dbReference type="SAM" id="MobiDB-lite"/>
    </source>
</evidence>
<feature type="region of interest" description="Disordered" evidence="1">
    <location>
        <begin position="1"/>
        <end position="83"/>
    </location>
</feature>
<feature type="compositionally biased region" description="Polar residues" evidence="1">
    <location>
        <begin position="71"/>
        <end position="83"/>
    </location>
</feature>
<feature type="compositionally biased region" description="Basic residues" evidence="1">
    <location>
        <begin position="537"/>
        <end position="548"/>
    </location>
</feature>
<feature type="compositionally biased region" description="Polar residues" evidence="1">
    <location>
        <begin position="288"/>
        <end position="302"/>
    </location>
</feature>
<dbReference type="KEGG" id="tps:THAPSDRAFT_9162"/>
<evidence type="ECO:0000313" key="3">
    <source>
        <dbReference type="Proteomes" id="UP000001449"/>
    </source>
</evidence>
<dbReference type="EMBL" id="CM000647">
    <property type="protein sequence ID" value="EED89690.1"/>
    <property type="molecule type" value="Genomic_DNA"/>
</dbReference>
<sequence length="876" mass="95459">MTASLQTPSSPHFTSSTPLHATTNGPPSSPPAVNRRYHSSKLYSCPSDNSSASKSSTSDCPSQYTEESHQTETTVLTSNTSADSNSPLYNSVIFMSYSESVDSIGSFGDNRMMQNEENNEEWQRWKGGWRKVKADNTLDSSSTPGAVEGVVTPRMANRKQVLQMNGASMSAVANVSAPFDQDCFASNFDEYATAPPPPPVEHFSSSNTNPMDLSPSILSPTHSQDSNFANTVDADNSLANEECRGLDMNDINDIVKAGEGVGAVYPGLRFHPSGSFASDDNHEEEVDTSFNTQNNTINSSGMKTPFEEWKQEKSHSSPQSVMDMDYENSPTLTSFKSRGRRGAAGRETRRKKLIDASSFSDNGSLIDSETEYDDSASYSYNARSTKKGGSEKKEGKAKNLNKEDTESVADKIVYSSPLRKLHDFITGSALCCVSQGATLLTGGVACLPDSCSDDETERHSINTEDNIDDYGGEISVEGDGTLDYGDEEARRERAGSNSLESSMIYTTDGKSFIRASTMSSPRAKKQHQQRSVGGVTAKKKHGTPRRGRSLTARHGYNSDRSVSRGSTSPFSDSVHHLQGQKLSEDYDQDISALINDALDYIVTDSADSSQHSVVQSVLSQDQATWMEMTKPSPQRSKSTPTYGRRLNADIGKSGVKKELQKVEDVAKQNAAVLPFMSREANAVEGYFKKLLSVGIQLQLNDSTGQKRQGKIFLRFGGRIGGEFEDPCFIWKDLGGQVSTFSSPGLLPNPIDSICLFDIQSMRKPTKFELDSYPQAIAGNSFFLSTNNGTSLLFEAINDVQIDRVTTGLKGVVSKLVRDIITGDNGWIVQMMTSVGANVLGVDGSASYAMTNVTDQLVKKTLVEEARVMRRKRRALC</sequence>
<reference evidence="2 3" key="2">
    <citation type="journal article" date="2008" name="Nature">
        <title>The Phaeodactylum genome reveals the evolutionary history of diatom genomes.</title>
        <authorList>
            <person name="Bowler C."/>
            <person name="Allen A.E."/>
            <person name="Badger J.H."/>
            <person name="Grimwood J."/>
            <person name="Jabbari K."/>
            <person name="Kuo A."/>
            <person name="Maheswari U."/>
            <person name="Martens C."/>
            <person name="Maumus F."/>
            <person name="Otillar R.P."/>
            <person name="Rayko E."/>
            <person name="Salamov A."/>
            <person name="Vandepoele K."/>
            <person name="Beszteri B."/>
            <person name="Gruber A."/>
            <person name="Heijde M."/>
            <person name="Katinka M."/>
            <person name="Mock T."/>
            <person name="Valentin K."/>
            <person name="Verret F."/>
            <person name="Berges J.A."/>
            <person name="Brownlee C."/>
            <person name="Cadoret J.P."/>
            <person name="Chiovitti A."/>
            <person name="Choi C.J."/>
            <person name="Coesel S."/>
            <person name="De Martino A."/>
            <person name="Detter J.C."/>
            <person name="Durkin C."/>
            <person name="Falciatore A."/>
            <person name="Fournet J."/>
            <person name="Haruta M."/>
            <person name="Huysman M.J."/>
            <person name="Jenkins B.D."/>
            <person name="Jiroutova K."/>
            <person name="Jorgensen R.E."/>
            <person name="Joubert Y."/>
            <person name="Kaplan A."/>
            <person name="Kroger N."/>
            <person name="Kroth P.G."/>
            <person name="La Roche J."/>
            <person name="Lindquist E."/>
            <person name="Lommer M."/>
            <person name="Martin-Jezequel V."/>
            <person name="Lopez P.J."/>
            <person name="Lucas S."/>
            <person name="Mangogna M."/>
            <person name="McGinnis K."/>
            <person name="Medlin L.K."/>
            <person name="Montsant A."/>
            <person name="Oudot-Le Secq M.P."/>
            <person name="Napoli C."/>
            <person name="Obornik M."/>
            <person name="Parker M.S."/>
            <person name="Petit J.L."/>
            <person name="Porcel B.M."/>
            <person name="Poulsen N."/>
            <person name="Robison M."/>
            <person name="Rychlewski L."/>
            <person name="Rynearson T.A."/>
            <person name="Schmutz J."/>
            <person name="Shapiro H."/>
            <person name="Siaut M."/>
            <person name="Stanley M."/>
            <person name="Sussman M.R."/>
            <person name="Taylor A.R."/>
            <person name="Vardi A."/>
            <person name="von Dassow P."/>
            <person name="Vyverman W."/>
            <person name="Willis A."/>
            <person name="Wyrwicz L.S."/>
            <person name="Rokhsar D.S."/>
            <person name="Weissenbach J."/>
            <person name="Armbrust E.V."/>
            <person name="Green B.R."/>
            <person name="Van de Peer Y."/>
            <person name="Grigoriev I.V."/>
        </authorList>
    </citation>
    <scope>NUCLEOTIDE SEQUENCE [LARGE SCALE GENOMIC DNA]</scope>
    <source>
        <strain evidence="2 3">CCMP1335</strain>
    </source>
</reference>
<reference evidence="2 3" key="1">
    <citation type="journal article" date="2004" name="Science">
        <title>The genome of the diatom Thalassiosira pseudonana: ecology, evolution, and metabolism.</title>
        <authorList>
            <person name="Armbrust E.V."/>
            <person name="Berges J.A."/>
            <person name="Bowler C."/>
            <person name="Green B.R."/>
            <person name="Martinez D."/>
            <person name="Putnam N.H."/>
            <person name="Zhou S."/>
            <person name="Allen A.E."/>
            <person name="Apt K.E."/>
            <person name="Bechner M."/>
            <person name="Brzezinski M.A."/>
            <person name="Chaal B.K."/>
            <person name="Chiovitti A."/>
            <person name="Davis A.K."/>
            <person name="Demarest M.S."/>
            <person name="Detter J.C."/>
            <person name="Glavina T."/>
            <person name="Goodstein D."/>
            <person name="Hadi M.Z."/>
            <person name="Hellsten U."/>
            <person name="Hildebrand M."/>
            <person name="Jenkins B.D."/>
            <person name="Jurka J."/>
            <person name="Kapitonov V.V."/>
            <person name="Kroger N."/>
            <person name="Lau W.W."/>
            <person name="Lane T.W."/>
            <person name="Larimer F.W."/>
            <person name="Lippmeier J.C."/>
            <person name="Lucas S."/>
            <person name="Medina M."/>
            <person name="Montsant A."/>
            <person name="Obornik M."/>
            <person name="Parker M.S."/>
            <person name="Palenik B."/>
            <person name="Pazour G.J."/>
            <person name="Richardson P.M."/>
            <person name="Rynearson T.A."/>
            <person name="Saito M.A."/>
            <person name="Schwartz D.C."/>
            <person name="Thamatrakoln K."/>
            <person name="Valentin K."/>
            <person name="Vardi A."/>
            <person name="Wilkerson F.P."/>
            <person name="Rokhsar D.S."/>
        </authorList>
    </citation>
    <scope>NUCLEOTIDE SEQUENCE [LARGE SCALE GENOMIC DNA]</scope>
    <source>
        <strain evidence="2 3">CCMP1335</strain>
    </source>
</reference>
<dbReference type="InParanoid" id="B8CAJ2"/>
<feature type="region of interest" description="Disordered" evidence="1">
    <location>
        <begin position="364"/>
        <end position="405"/>
    </location>
</feature>
<feature type="compositionally biased region" description="Polar residues" evidence="1">
    <location>
        <begin position="558"/>
        <end position="571"/>
    </location>
</feature>
<evidence type="ECO:0000313" key="2">
    <source>
        <dbReference type="EMBL" id="EED89690.1"/>
    </source>
</evidence>
<dbReference type="eggNOG" id="ENOG502T89K">
    <property type="taxonomic scope" value="Eukaryota"/>
</dbReference>
<feature type="compositionally biased region" description="Low complexity" evidence="1">
    <location>
        <begin position="7"/>
        <end position="18"/>
    </location>
</feature>
<feature type="compositionally biased region" description="Low complexity" evidence="1">
    <location>
        <begin position="44"/>
        <end position="62"/>
    </location>
</feature>
<dbReference type="HOGENOM" id="CLU_328341_0_0_1"/>
<feature type="compositionally biased region" description="Polar residues" evidence="1">
    <location>
        <begin position="631"/>
        <end position="641"/>
    </location>
</feature>
<feature type="region of interest" description="Disordered" evidence="1">
    <location>
        <begin position="516"/>
        <end position="576"/>
    </location>
</feature>
<feature type="region of interest" description="Disordered" evidence="1">
    <location>
        <begin position="199"/>
        <end position="227"/>
    </location>
</feature>
<feature type="compositionally biased region" description="Polar residues" evidence="1">
    <location>
        <begin position="203"/>
        <end position="227"/>
    </location>
</feature>
<dbReference type="RefSeq" id="XP_002293229.1">
    <property type="nucleotide sequence ID" value="XM_002293193.1"/>
</dbReference>
<dbReference type="PaxDb" id="35128-Thaps9162"/>
<dbReference type="Proteomes" id="UP000001449">
    <property type="component" value="Chromosome 12"/>
</dbReference>
<feature type="compositionally biased region" description="Basic and acidic residues" evidence="1">
    <location>
        <begin position="305"/>
        <end position="315"/>
    </location>
</feature>
<gene>
    <name evidence="2" type="ORF">THAPSDRAFT_9162</name>
</gene>